<dbReference type="InParanoid" id="A0A2J7PWT1"/>
<dbReference type="GO" id="GO:0015937">
    <property type="term" value="P:coenzyme A biosynthetic process"/>
    <property type="evidence" value="ECO:0007669"/>
    <property type="project" value="UniProtKB-ARBA"/>
</dbReference>
<comment type="similarity">
    <text evidence="1">Belongs to the PPC synthetase family.</text>
</comment>
<feature type="domain" description="DNA/pantothenate metabolism flavoprotein C-terminal" evidence="2">
    <location>
        <begin position="168"/>
        <end position="293"/>
    </location>
</feature>
<gene>
    <name evidence="3" type="ORF">B7P43_G13990</name>
</gene>
<evidence type="ECO:0000256" key="1">
    <source>
        <dbReference type="ARBA" id="ARBA00005703"/>
    </source>
</evidence>
<dbReference type="OrthoDB" id="70224at2759"/>
<dbReference type="InterPro" id="IPR035929">
    <property type="entry name" value="CoaB-like_sf"/>
</dbReference>
<dbReference type="GO" id="GO:0016874">
    <property type="term" value="F:ligase activity"/>
    <property type="evidence" value="ECO:0007669"/>
    <property type="project" value="UniProtKB-KW"/>
</dbReference>
<dbReference type="EMBL" id="NEVH01020869">
    <property type="protein sequence ID" value="PNF20786.1"/>
    <property type="molecule type" value="Genomic_DNA"/>
</dbReference>
<keyword evidence="3" id="KW-0436">Ligase</keyword>
<comment type="caution">
    <text evidence="3">The sequence shown here is derived from an EMBL/GenBank/DDBJ whole genome shotgun (WGS) entry which is preliminary data.</text>
</comment>
<protein>
    <submittedName>
        <fullName evidence="3">Phosphopantothenate--cysteine ligase</fullName>
    </submittedName>
</protein>
<dbReference type="InterPro" id="IPR007085">
    <property type="entry name" value="DNA/pantothenate-metab_flavo_C"/>
</dbReference>
<evidence type="ECO:0000313" key="3">
    <source>
        <dbReference type="EMBL" id="PNF20786.1"/>
    </source>
</evidence>
<dbReference type="PANTHER" id="PTHR12290">
    <property type="entry name" value="CORNICHON-RELATED"/>
    <property type="match status" value="1"/>
</dbReference>
<dbReference type="Proteomes" id="UP000235965">
    <property type="component" value="Unassembled WGS sequence"/>
</dbReference>
<feature type="domain" description="DNA/pantothenate metabolism flavoprotein C-terminal" evidence="2">
    <location>
        <begin position="38"/>
        <end position="91"/>
    </location>
</feature>
<name>A0A2J7PWT1_9NEOP</name>
<organism evidence="3 4">
    <name type="scientific">Cryptotermes secundus</name>
    <dbReference type="NCBI Taxonomy" id="105785"/>
    <lineage>
        <taxon>Eukaryota</taxon>
        <taxon>Metazoa</taxon>
        <taxon>Ecdysozoa</taxon>
        <taxon>Arthropoda</taxon>
        <taxon>Hexapoda</taxon>
        <taxon>Insecta</taxon>
        <taxon>Pterygota</taxon>
        <taxon>Neoptera</taxon>
        <taxon>Polyneoptera</taxon>
        <taxon>Dictyoptera</taxon>
        <taxon>Blattodea</taxon>
        <taxon>Blattoidea</taxon>
        <taxon>Termitoidae</taxon>
        <taxon>Kalotermitidae</taxon>
        <taxon>Cryptotermitinae</taxon>
        <taxon>Cryptotermes</taxon>
    </lineage>
</organism>
<dbReference type="Pfam" id="PF04127">
    <property type="entry name" value="DFP"/>
    <property type="match status" value="2"/>
</dbReference>
<reference evidence="3 4" key="1">
    <citation type="submission" date="2017-12" db="EMBL/GenBank/DDBJ databases">
        <title>Hemimetabolous genomes reveal molecular basis of termite eusociality.</title>
        <authorList>
            <person name="Harrison M.C."/>
            <person name="Jongepier E."/>
            <person name="Robertson H.M."/>
            <person name="Arning N."/>
            <person name="Bitard-Feildel T."/>
            <person name="Chao H."/>
            <person name="Childers C.P."/>
            <person name="Dinh H."/>
            <person name="Doddapaneni H."/>
            <person name="Dugan S."/>
            <person name="Gowin J."/>
            <person name="Greiner C."/>
            <person name="Han Y."/>
            <person name="Hu H."/>
            <person name="Hughes D.S.T."/>
            <person name="Huylmans A.-K."/>
            <person name="Kemena C."/>
            <person name="Kremer L.P.M."/>
            <person name="Lee S.L."/>
            <person name="Lopez-Ezquerra A."/>
            <person name="Mallet L."/>
            <person name="Monroy-Kuhn J.M."/>
            <person name="Moser A."/>
            <person name="Murali S.C."/>
            <person name="Muzny D.M."/>
            <person name="Otani S."/>
            <person name="Piulachs M.-D."/>
            <person name="Poelchau M."/>
            <person name="Qu J."/>
            <person name="Schaub F."/>
            <person name="Wada-Katsumata A."/>
            <person name="Worley K.C."/>
            <person name="Xie Q."/>
            <person name="Ylla G."/>
            <person name="Poulsen M."/>
            <person name="Gibbs R.A."/>
            <person name="Schal C."/>
            <person name="Richards S."/>
            <person name="Belles X."/>
            <person name="Korb J."/>
            <person name="Bornberg-Bauer E."/>
        </authorList>
    </citation>
    <scope>NUCLEOTIDE SEQUENCE [LARGE SCALE GENOMIC DNA]</scope>
    <source>
        <tissue evidence="3">Whole body</tissue>
    </source>
</reference>
<dbReference type="AlphaFoldDB" id="A0A2J7PWT1"/>
<evidence type="ECO:0000313" key="4">
    <source>
        <dbReference type="Proteomes" id="UP000235965"/>
    </source>
</evidence>
<dbReference type="FunCoup" id="A0A2J7PWT1">
    <property type="interactions" value="2192"/>
</dbReference>
<accession>A0A2J7PWT1</accession>
<keyword evidence="4" id="KW-1185">Reference proteome</keyword>
<dbReference type="SUPFAM" id="SSF102645">
    <property type="entry name" value="CoaB-like"/>
    <property type="match status" value="1"/>
</dbReference>
<dbReference type="STRING" id="105785.A0A2J7PWT1"/>
<sequence>MGSQWEQFYLIHSTPPDFEEKKKEIQDFCQHIDPERNIVLVTSGGTTVPLEHNTVRFVDNFSAGTRGSASAEYFLEKGYVVIFIHRLKSLEPFVRHFMGQKFLDILEVQKKEDVTSIMVKNECVNSVLPILTRYKLTKEAGDLLCISFTSLTEYLWLLRAACECLTPFGSRAVLYLAAAVSDFYIPSNEMPIHKMQSEAGPPTIYLKLVPKMLEPLVNIWVPNAYVVSFKLETDDELLIDKAHAALNKYKHKMVIGNVLQTRKQRVVLVMPNTTNEIQLSSEEMEAGLEIESKIVADIAERHNLFMKGASYNS</sequence>
<evidence type="ECO:0000259" key="2">
    <source>
        <dbReference type="Pfam" id="PF04127"/>
    </source>
</evidence>
<dbReference type="Gene3D" id="3.40.50.10300">
    <property type="entry name" value="CoaB-like"/>
    <property type="match status" value="1"/>
</dbReference>
<proteinExistence type="inferred from homology"/>